<dbReference type="EMBL" id="BK059093">
    <property type="protein sequence ID" value="DAE29309.1"/>
    <property type="molecule type" value="Genomic_DNA"/>
</dbReference>
<proteinExistence type="predicted"/>
<organism evidence="1">
    <name type="scientific">virus sp. ctx9V1</name>
    <dbReference type="NCBI Taxonomy" id="2828001"/>
    <lineage>
        <taxon>Viruses</taxon>
    </lineage>
</organism>
<evidence type="ECO:0000313" key="1">
    <source>
        <dbReference type="EMBL" id="DAE29309.1"/>
    </source>
</evidence>
<accession>A0A8S5RE11</accession>
<reference evidence="1" key="1">
    <citation type="journal article" date="2021" name="Proc. Natl. Acad. Sci. U.S.A.">
        <title>A Catalog of Tens of Thousands of Viruses from Human Metagenomes Reveals Hidden Associations with Chronic Diseases.</title>
        <authorList>
            <person name="Tisza M.J."/>
            <person name="Buck C.B."/>
        </authorList>
    </citation>
    <scope>NUCLEOTIDE SEQUENCE</scope>
    <source>
        <strain evidence="1">Ctx9V1</strain>
    </source>
</reference>
<protein>
    <submittedName>
        <fullName evidence="1">Uncharacterized protein</fullName>
    </submittedName>
</protein>
<sequence length="31" mass="3441">MIITNNIKCTNGLVDTLYPTSTYLHLSLFPG</sequence>
<name>A0A8S5RE11_9VIRU</name>